<feature type="binding site" evidence="12">
    <location>
        <position position="45"/>
    </location>
    <ligand>
        <name>Ca(2+)</name>
        <dbReference type="ChEBI" id="CHEBI:29108"/>
    </ligand>
</feature>
<dbReference type="EMBL" id="CP045851">
    <property type="protein sequence ID" value="QGG94905.1"/>
    <property type="molecule type" value="Genomic_DNA"/>
</dbReference>
<comment type="caution">
    <text evidence="9">Lacks conserved residue(s) required for the propagation of feature annotation.</text>
</comment>
<feature type="binding site" evidence="11">
    <location>
        <begin position="231"/>
        <end position="233"/>
    </location>
    <ligand>
        <name>substrate</name>
    </ligand>
</feature>
<evidence type="ECO:0000256" key="11">
    <source>
        <dbReference type="PIRSR" id="PIRSR004803-2"/>
    </source>
</evidence>
<keyword evidence="7 9" id="KW-0269">Exonuclease</keyword>
<dbReference type="Gene3D" id="3.60.15.10">
    <property type="entry name" value="Ribonuclease Z/Hydroxyacylglutathione hydrolase-like"/>
    <property type="match status" value="1"/>
</dbReference>
<evidence type="ECO:0000256" key="4">
    <source>
        <dbReference type="ARBA" id="ARBA00022759"/>
    </source>
</evidence>
<dbReference type="InterPro" id="IPR030854">
    <property type="entry name" value="RNase_J_bac"/>
</dbReference>
<accession>A0A5Q2RNY0</accession>
<dbReference type="PANTHER" id="PTHR43694">
    <property type="entry name" value="RIBONUCLEASE J"/>
    <property type="match status" value="1"/>
</dbReference>
<dbReference type="GO" id="GO:0008270">
    <property type="term" value="F:zinc ion binding"/>
    <property type="evidence" value="ECO:0007669"/>
    <property type="project" value="InterPro"/>
</dbReference>
<dbReference type="GO" id="GO:0005737">
    <property type="term" value="C:cytoplasm"/>
    <property type="evidence" value="ECO:0007669"/>
    <property type="project" value="UniProtKB-SubCell"/>
</dbReference>
<keyword evidence="12" id="KW-0106">Calcium</keyword>
<feature type="binding site" evidence="12">
    <location>
        <position position="389"/>
    </location>
    <ligand>
        <name>Zn(2+)</name>
        <dbReference type="ChEBI" id="CHEBI:29105"/>
        <label>1</label>
        <note>catalytic</note>
    </ligand>
</feature>
<feature type="active site" description="Proton donor" evidence="10">
    <location>
        <position position="193"/>
    </location>
</feature>
<dbReference type="Proteomes" id="UP000334019">
    <property type="component" value="Chromosome"/>
</dbReference>
<dbReference type="KEGG" id="atq:GH723_07155"/>
<evidence type="ECO:0000259" key="13">
    <source>
        <dbReference type="SMART" id="SM00849"/>
    </source>
</evidence>
<evidence type="ECO:0000313" key="14">
    <source>
        <dbReference type="EMBL" id="QGG94905.1"/>
    </source>
</evidence>
<keyword evidence="2 9" id="KW-0540">Nuclease</keyword>
<evidence type="ECO:0000256" key="9">
    <source>
        <dbReference type="HAMAP-Rule" id="MF_01491"/>
    </source>
</evidence>
<dbReference type="GO" id="GO:0003723">
    <property type="term" value="F:RNA binding"/>
    <property type="evidence" value="ECO:0007669"/>
    <property type="project" value="UniProtKB-UniRule"/>
</dbReference>
<dbReference type="Gene3D" id="3.40.50.10710">
    <property type="entry name" value="Metallo-hydrolase/oxidoreductase"/>
    <property type="match status" value="1"/>
</dbReference>
<keyword evidence="6 12" id="KW-0862">Zinc</keyword>
<dbReference type="Pfam" id="PF07521">
    <property type="entry name" value="RMMBL"/>
    <property type="match status" value="1"/>
</dbReference>
<dbReference type="PIRSF" id="PIRSF004803">
    <property type="entry name" value="RnjA"/>
    <property type="match status" value="1"/>
</dbReference>
<protein>
    <recommendedName>
        <fullName evidence="9">Ribonuclease J</fullName>
        <shortName evidence="9">RNase J</shortName>
        <ecNumber evidence="9">3.1.-.-</ecNumber>
    </recommendedName>
</protein>
<evidence type="ECO:0000256" key="5">
    <source>
        <dbReference type="ARBA" id="ARBA00022801"/>
    </source>
</evidence>
<evidence type="ECO:0000256" key="7">
    <source>
        <dbReference type="ARBA" id="ARBA00022839"/>
    </source>
</evidence>
<keyword evidence="5 9" id="KW-0378">Hydrolase</keyword>
<keyword evidence="3 12" id="KW-0479">Metal-binding</keyword>
<feature type="binding site" evidence="12">
    <location>
        <position position="138"/>
    </location>
    <ligand>
        <name>Zn(2+)</name>
        <dbReference type="ChEBI" id="CHEBI:29105"/>
        <label>1</label>
        <note>catalytic</note>
    </ligand>
</feature>
<evidence type="ECO:0000256" key="2">
    <source>
        <dbReference type="ARBA" id="ARBA00022722"/>
    </source>
</evidence>
<keyword evidence="9" id="KW-0698">rRNA processing</keyword>
<dbReference type="Pfam" id="PF22505">
    <property type="entry name" value="RNase_J_b_CASP"/>
    <property type="match status" value="1"/>
</dbReference>
<keyword evidence="4 9" id="KW-0255">Endonuclease</keyword>
<sequence>MADPVRITFLGGLGEIGRNCACIEVDGRIMLLDCGLMFPDLDMLGVDLVLPDFTYLRDNADRVEGCITTHGHEDHVGGLSFLLRDISFPIYGSELALGIARNRIEEAGLLGRTELIPVRDGERRMIGPFDVEFIPVTHSVPHGFATAFHTPQGTILHSGDFKLDLTPVDGRLTDLARMGQIAKEDGVRLLLADSTNAEEAGHSRSESSVGAVLYDLFHAHEGRRIITASFASHVHRVQQIADAAMAFGRTVVTIGLSMKKNVRLARDLGLLKIPDHAIRDIEDVGDLEPGKVCIISTGSQGEPMSALALMASGESRWLKLGPDDTVILSSHPIPGNEMNVSKVIDGLVRLGAEVVHSGIADVHATGHAKADELKTLHSITRPDWFIPVHGEYRHLRQHARIAASMGTPEDRILVCEDGDSVLLTDDGIERTESVPAGYLYVDGIVGDIGHGVLRDRKVLAEEGVVVVIAAVDVVNGVVITGPEVITRGWVHAPEAEELLGEATEVVRQAIEEALAEEAPDVETLQRVIRRAAGRFVNQRTRRRPMIVPVVMEA</sequence>
<proteinExistence type="inferred from homology"/>
<keyword evidence="15" id="KW-1185">Reference proteome</keyword>
<dbReference type="GO" id="GO:0004521">
    <property type="term" value="F:RNA endonuclease activity"/>
    <property type="evidence" value="ECO:0007669"/>
    <property type="project" value="UniProtKB-UniRule"/>
</dbReference>
<evidence type="ECO:0000256" key="8">
    <source>
        <dbReference type="ARBA" id="ARBA00022884"/>
    </source>
</evidence>
<comment type="subunit">
    <text evidence="9">Homodimer, may be a subunit of the RNA degradosome.</text>
</comment>
<evidence type="ECO:0000256" key="10">
    <source>
        <dbReference type="PIRSR" id="PIRSR004803-1"/>
    </source>
</evidence>
<comment type="cofactor">
    <cofactor evidence="12">
        <name>Ca(2+)</name>
        <dbReference type="ChEBI" id="CHEBI:29108"/>
    </cofactor>
    <text evidence="12">Binds 1 Ca(2+) cation per subunit. Seen in 1 crystal structure, it is not clear if it is physiologically important.</text>
</comment>
<dbReference type="InterPro" id="IPR011108">
    <property type="entry name" value="RMMBL"/>
</dbReference>
<dbReference type="Pfam" id="PF00753">
    <property type="entry name" value="Lactamase_B"/>
    <property type="match status" value="1"/>
</dbReference>
<dbReference type="EC" id="3.1.-.-" evidence="9"/>
<dbReference type="InterPro" id="IPR036866">
    <property type="entry name" value="RibonucZ/Hydroxyglut_hydro"/>
</dbReference>
<keyword evidence="1 9" id="KW-0963">Cytoplasm</keyword>
<name>A0A5Q2RNY0_9ACTN</name>
<dbReference type="InterPro" id="IPR055132">
    <property type="entry name" value="RNase_J_b_CASP"/>
</dbReference>
<feature type="binding site" evidence="11">
    <location>
        <begin position="363"/>
        <end position="367"/>
    </location>
    <ligand>
        <name>substrate</name>
    </ligand>
</feature>
<dbReference type="InterPro" id="IPR001279">
    <property type="entry name" value="Metallo-B-lactamas"/>
</dbReference>
<feature type="binding site" evidence="12">
    <location>
        <position position="70"/>
    </location>
    <ligand>
        <name>Zn(2+)</name>
        <dbReference type="ChEBI" id="CHEBI:29105"/>
        <label>1</label>
        <note>catalytic</note>
    </ligand>
</feature>
<evidence type="ECO:0000256" key="3">
    <source>
        <dbReference type="ARBA" id="ARBA00022723"/>
    </source>
</evidence>
<dbReference type="GO" id="GO:0006364">
    <property type="term" value="P:rRNA processing"/>
    <property type="evidence" value="ECO:0007669"/>
    <property type="project" value="UniProtKB-UniRule"/>
</dbReference>
<feature type="domain" description="Metallo-beta-lactamase" evidence="13">
    <location>
        <begin position="17"/>
        <end position="220"/>
    </location>
</feature>
<dbReference type="GO" id="GO:0004534">
    <property type="term" value="F:5'-3' RNA exonuclease activity"/>
    <property type="evidence" value="ECO:0007669"/>
    <property type="project" value="UniProtKB-UniRule"/>
</dbReference>
<dbReference type="Pfam" id="PF17770">
    <property type="entry name" value="RNase_J_C"/>
    <property type="match status" value="1"/>
</dbReference>
<comment type="cofactor">
    <cofactor evidence="12">
        <name>Zn(2+)</name>
        <dbReference type="ChEBI" id="CHEBI:29105"/>
    </cofactor>
    <text evidence="12">Binds 2 Zn(2+) ions per subunit. It is not clear if Zn(2+) or Mg(2+) is physiologically important.</text>
</comment>
<comment type="similarity">
    <text evidence="9">Belongs to the metallo-beta-lactamase superfamily. RNA-metabolizing metallo-beta-lactamase-like family. Bacterial RNase J subfamily.</text>
</comment>
<dbReference type="AlphaFoldDB" id="A0A5Q2RNY0"/>
<organism evidence="14 15">
    <name type="scientific">Actinomarinicola tropica</name>
    <dbReference type="NCBI Taxonomy" id="2789776"/>
    <lineage>
        <taxon>Bacteria</taxon>
        <taxon>Bacillati</taxon>
        <taxon>Actinomycetota</taxon>
        <taxon>Acidimicrobiia</taxon>
        <taxon>Acidimicrobiales</taxon>
        <taxon>Iamiaceae</taxon>
        <taxon>Actinomarinicola</taxon>
    </lineage>
</organism>
<dbReference type="CDD" id="cd07714">
    <property type="entry name" value="RNaseJ_MBL-fold"/>
    <property type="match status" value="1"/>
</dbReference>
<reference evidence="14 15" key="1">
    <citation type="submission" date="2019-11" db="EMBL/GenBank/DDBJ databases">
        <authorList>
            <person name="He Y."/>
        </authorList>
    </citation>
    <scope>NUCLEOTIDE SEQUENCE [LARGE SCALE GENOMIC DNA]</scope>
    <source>
        <strain evidence="14 15">SCSIO 58843</strain>
    </source>
</reference>
<dbReference type="InterPro" id="IPR004613">
    <property type="entry name" value="RNase_J"/>
</dbReference>
<feature type="binding site" evidence="12">
    <location>
        <position position="75"/>
    </location>
    <ligand>
        <name>Zn(2+)</name>
        <dbReference type="ChEBI" id="CHEBI:29105"/>
        <label>1</label>
        <note>catalytic</note>
    </ligand>
</feature>
<dbReference type="InterPro" id="IPR042173">
    <property type="entry name" value="RNase_J_2"/>
</dbReference>
<feature type="binding site" evidence="12">
    <location>
        <position position="74"/>
    </location>
    <ligand>
        <name>Zn(2+)</name>
        <dbReference type="ChEBI" id="CHEBI:29105"/>
        <label>1</label>
        <note>catalytic</note>
    </ligand>
</feature>
<feature type="binding site" evidence="12">
    <location>
        <position position="160"/>
    </location>
    <ligand>
        <name>Zn(2+)</name>
        <dbReference type="ChEBI" id="CHEBI:29105"/>
        <label>1</label>
        <note>catalytic</note>
    </ligand>
</feature>
<evidence type="ECO:0000256" key="6">
    <source>
        <dbReference type="ARBA" id="ARBA00022833"/>
    </source>
</evidence>
<evidence type="ECO:0000313" key="15">
    <source>
        <dbReference type="Proteomes" id="UP000334019"/>
    </source>
</evidence>
<keyword evidence="8 9" id="KW-0694">RNA-binding</keyword>
<evidence type="ECO:0000256" key="12">
    <source>
        <dbReference type="PIRSR" id="PIRSR004803-3"/>
    </source>
</evidence>
<feature type="active site" description="Proton acceptor" evidence="10">
    <location>
        <position position="367"/>
    </location>
</feature>
<dbReference type="Gene3D" id="3.10.20.580">
    <property type="match status" value="1"/>
</dbReference>
<dbReference type="RefSeq" id="WP_153759013.1">
    <property type="nucleotide sequence ID" value="NZ_CP045851.1"/>
</dbReference>
<dbReference type="HAMAP" id="MF_01491">
    <property type="entry name" value="RNase_J_bact"/>
    <property type="match status" value="1"/>
</dbReference>
<feature type="binding site" evidence="12">
    <location>
        <position position="72"/>
    </location>
    <ligand>
        <name>Zn(2+)</name>
        <dbReference type="ChEBI" id="CHEBI:29105"/>
        <label>1</label>
        <note>catalytic</note>
    </ligand>
</feature>
<dbReference type="InterPro" id="IPR041636">
    <property type="entry name" value="RNase_J_C"/>
</dbReference>
<comment type="function">
    <text evidence="9">An RNase that has 5'-3' exonuclease and possibly endonuclease activity. Involved in maturation of rRNA and in some organisms also mRNA maturation and/or decay.</text>
</comment>
<evidence type="ECO:0000256" key="1">
    <source>
        <dbReference type="ARBA" id="ARBA00022490"/>
    </source>
</evidence>
<dbReference type="SMART" id="SM00849">
    <property type="entry name" value="Lactamase_B"/>
    <property type="match status" value="1"/>
</dbReference>
<dbReference type="SUPFAM" id="SSF56281">
    <property type="entry name" value="Metallo-hydrolase/oxidoreductase"/>
    <property type="match status" value="1"/>
</dbReference>
<feature type="binding site" evidence="12">
    <location>
        <position position="47"/>
    </location>
    <ligand>
        <name>Ca(2+)</name>
        <dbReference type="ChEBI" id="CHEBI:29108"/>
    </ligand>
</feature>
<comment type="subcellular location">
    <subcellularLocation>
        <location evidence="9">Cytoplasm</location>
    </subcellularLocation>
</comment>
<feature type="binding site" evidence="12">
    <location>
        <position position="442"/>
    </location>
    <ligand>
        <name>Ca(2+)</name>
        <dbReference type="ChEBI" id="CHEBI:29108"/>
    </ligand>
</feature>
<dbReference type="NCBIfam" id="TIGR00649">
    <property type="entry name" value="MG423"/>
    <property type="match status" value="1"/>
</dbReference>
<gene>
    <name evidence="9" type="primary">rnj</name>
    <name evidence="14" type="ORF">GH723_07155</name>
</gene>
<dbReference type="PANTHER" id="PTHR43694:SF1">
    <property type="entry name" value="RIBONUCLEASE J"/>
    <property type="match status" value="1"/>
</dbReference>